<keyword evidence="2" id="KW-0418">Kinase</keyword>
<dbReference type="AlphaFoldDB" id="A0A2Z5G0G9"/>
<dbReference type="GO" id="GO:0016301">
    <property type="term" value="F:kinase activity"/>
    <property type="evidence" value="ECO:0007669"/>
    <property type="project" value="UniProtKB-KW"/>
</dbReference>
<protein>
    <submittedName>
        <fullName evidence="2">Fructokinase</fullName>
    </submittedName>
</protein>
<dbReference type="EMBL" id="CP030840">
    <property type="protein sequence ID" value="AXC12651.1"/>
    <property type="molecule type" value="Genomic_DNA"/>
</dbReference>
<evidence type="ECO:0000256" key="1">
    <source>
        <dbReference type="SAM" id="MobiDB-lite"/>
    </source>
</evidence>
<name>A0A2Z5G0G9_9BACT</name>
<evidence type="ECO:0000313" key="3">
    <source>
        <dbReference type="Proteomes" id="UP000253606"/>
    </source>
</evidence>
<dbReference type="Proteomes" id="UP000253606">
    <property type="component" value="Chromosome"/>
</dbReference>
<organism evidence="2 3">
    <name type="scientific">Acidisarcina polymorpha</name>
    <dbReference type="NCBI Taxonomy" id="2211140"/>
    <lineage>
        <taxon>Bacteria</taxon>
        <taxon>Pseudomonadati</taxon>
        <taxon>Acidobacteriota</taxon>
        <taxon>Terriglobia</taxon>
        <taxon>Terriglobales</taxon>
        <taxon>Acidobacteriaceae</taxon>
        <taxon>Acidisarcina</taxon>
    </lineage>
</organism>
<proteinExistence type="predicted"/>
<feature type="region of interest" description="Disordered" evidence="1">
    <location>
        <begin position="66"/>
        <end position="93"/>
    </location>
</feature>
<dbReference type="RefSeq" id="WP_236657497.1">
    <property type="nucleotide sequence ID" value="NZ_CP030840.1"/>
</dbReference>
<accession>A0A2Z5G0G9</accession>
<keyword evidence="3" id="KW-1185">Reference proteome</keyword>
<sequence length="93" mass="9745">MPQFDITIAGEVNLDLILYGLEEDLPVERELLASNFEMTLGSSSAILAHNLSTSASSPATGPILWDGSPWSGSPTVGSTSPAPFAAQRTQKLA</sequence>
<feature type="compositionally biased region" description="Polar residues" evidence="1">
    <location>
        <begin position="70"/>
        <end position="93"/>
    </location>
</feature>
<keyword evidence="2" id="KW-0808">Transferase</keyword>
<reference evidence="2 3" key="1">
    <citation type="journal article" date="2018" name="Front. Microbiol.">
        <title>Hydrolytic Capabilities as a Key to Environmental Success: Chitinolytic and Cellulolytic Acidobacteria From Acidic Sub-arctic Soils and Boreal Peatlands.</title>
        <authorList>
            <person name="Belova S.E."/>
            <person name="Ravin N.V."/>
            <person name="Pankratov T.A."/>
            <person name="Rakitin A.L."/>
            <person name="Ivanova A.A."/>
            <person name="Beletsky A.V."/>
            <person name="Mardanov A.V."/>
            <person name="Sinninghe Damste J.S."/>
            <person name="Dedysh S.N."/>
        </authorList>
    </citation>
    <scope>NUCLEOTIDE SEQUENCE [LARGE SCALE GENOMIC DNA]</scope>
    <source>
        <strain evidence="2 3">SBC82</strain>
    </source>
</reference>
<evidence type="ECO:0000313" key="2">
    <source>
        <dbReference type="EMBL" id="AXC12651.1"/>
    </source>
</evidence>
<dbReference type="KEGG" id="abas:ACPOL_3362"/>
<gene>
    <name evidence="2" type="ORF">ACPOL_3362</name>
</gene>